<accession>A0A4Y3NKY8</accession>
<evidence type="ECO:0000313" key="1">
    <source>
        <dbReference type="EMBL" id="GEB19641.1"/>
    </source>
</evidence>
<organism evidence="1 2">
    <name type="scientific">Paenarthrobacter aurescens</name>
    <name type="common">Arthrobacter aurescens</name>
    <dbReference type="NCBI Taxonomy" id="43663"/>
    <lineage>
        <taxon>Bacteria</taxon>
        <taxon>Bacillati</taxon>
        <taxon>Actinomycetota</taxon>
        <taxon>Actinomycetes</taxon>
        <taxon>Micrococcales</taxon>
        <taxon>Micrococcaceae</taxon>
        <taxon>Paenarthrobacter</taxon>
    </lineage>
</organism>
<keyword evidence="2" id="KW-1185">Reference proteome</keyword>
<protein>
    <submittedName>
        <fullName evidence="1">Uncharacterized protein</fullName>
    </submittedName>
</protein>
<proteinExistence type="predicted"/>
<dbReference type="NCBIfam" id="TIGR03083">
    <property type="entry name" value="maleylpyruvate isomerase family mycothiol-dependent enzyme"/>
    <property type="match status" value="1"/>
</dbReference>
<comment type="caution">
    <text evidence="1">The sequence shown here is derived from an EMBL/GenBank/DDBJ whole genome shotgun (WGS) entry which is preliminary data.</text>
</comment>
<gene>
    <name evidence="1" type="ORF">AAU01_23960</name>
</gene>
<dbReference type="InterPro" id="IPR017517">
    <property type="entry name" value="Maleyloyr_isom"/>
</dbReference>
<evidence type="ECO:0000313" key="2">
    <source>
        <dbReference type="Proteomes" id="UP000317715"/>
    </source>
</evidence>
<name>A0A4Y3NKY8_PAEAU</name>
<sequence>MCAGWDVHDVLAHVIDSAKTTRLNFIRRMIASRLDFDRDNAVGVGLEKTEEPARTLNSLRAVLSRTSGPPAGLATRLVEAFVHGEDIRRPLGIRRDYPADHVATALGYQVRTSRKMGGGKEIADGWSLVATDTHFHHGSGPAVEGPAIALLLAVSGRPIRHDEVSGPGAPVFLQRLGIQ</sequence>
<dbReference type="AlphaFoldDB" id="A0A4Y3NKY8"/>
<reference evidence="1 2" key="1">
    <citation type="submission" date="2019-06" db="EMBL/GenBank/DDBJ databases">
        <title>Whole genome shotgun sequence of Paenarthrobacter aurescens NBRC 12136.</title>
        <authorList>
            <person name="Hosoyama A."/>
            <person name="Uohara A."/>
            <person name="Ohji S."/>
            <person name="Ichikawa N."/>
        </authorList>
    </citation>
    <scope>NUCLEOTIDE SEQUENCE [LARGE SCALE GENOMIC DNA]</scope>
    <source>
        <strain evidence="1 2">NBRC 12136</strain>
    </source>
</reference>
<dbReference type="InterPro" id="IPR034660">
    <property type="entry name" value="DinB/YfiT-like"/>
</dbReference>
<dbReference type="Proteomes" id="UP000317715">
    <property type="component" value="Unassembled WGS sequence"/>
</dbReference>
<dbReference type="SUPFAM" id="SSF109854">
    <property type="entry name" value="DinB/YfiT-like putative metalloenzymes"/>
    <property type="match status" value="1"/>
</dbReference>
<dbReference type="EMBL" id="BJMD01000013">
    <property type="protein sequence ID" value="GEB19641.1"/>
    <property type="molecule type" value="Genomic_DNA"/>
</dbReference>